<dbReference type="Proteomes" id="UP001500133">
    <property type="component" value="Unassembled WGS sequence"/>
</dbReference>
<evidence type="ECO:0008006" key="7">
    <source>
        <dbReference type="Google" id="ProtNLM"/>
    </source>
</evidence>
<dbReference type="InterPro" id="IPR041492">
    <property type="entry name" value="HAD_2"/>
</dbReference>
<protein>
    <recommendedName>
        <fullName evidence="7">HAD family hydrolase</fullName>
    </recommendedName>
</protein>
<dbReference type="Pfam" id="PF13419">
    <property type="entry name" value="HAD_2"/>
    <property type="match status" value="1"/>
</dbReference>
<name>A0ABP7LFV4_9GAMM</name>
<keyword evidence="3" id="KW-0479">Metal-binding</keyword>
<reference evidence="6" key="1">
    <citation type="journal article" date="2019" name="Int. J. Syst. Evol. Microbiol.">
        <title>The Global Catalogue of Microorganisms (GCM) 10K type strain sequencing project: providing services to taxonomists for standard genome sequencing and annotation.</title>
        <authorList>
            <consortium name="The Broad Institute Genomics Platform"/>
            <consortium name="The Broad Institute Genome Sequencing Center for Infectious Disease"/>
            <person name="Wu L."/>
            <person name="Ma J."/>
        </authorList>
    </citation>
    <scope>NUCLEOTIDE SEQUENCE [LARGE SCALE GENOMIC DNA]</scope>
    <source>
        <strain evidence="6">JCM 16914</strain>
    </source>
</reference>
<comment type="similarity">
    <text evidence="2">Belongs to the HAD-like hydrolase superfamily. CbbY/CbbZ/Gph/YieH family.</text>
</comment>
<evidence type="ECO:0000256" key="4">
    <source>
        <dbReference type="ARBA" id="ARBA00022842"/>
    </source>
</evidence>
<dbReference type="SFLD" id="SFLDS00003">
    <property type="entry name" value="Haloacid_Dehalogenase"/>
    <property type="match status" value="1"/>
</dbReference>
<evidence type="ECO:0000313" key="5">
    <source>
        <dbReference type="EMBL" id="GAA3898785.1"/>
    </source>
</evidence>
<dbReference type="EMBL" id="BAAAZT010000025">
    <property type="protein sequence ID" value="GAA3898785.1"/>
    <property type="molecule type" value="Genomic_DNA"/>
</dbReference>
<dbReference type="Gene3D" id="1.10.150.240">
    <property type="entry name" value="Putative phosphatase, domain 2"/>
    <property type="match status" value="1"/>
</dbReference>
<evidence type="ECO:0000256" key="2">
    <source>
        <dbReference type="ARBA" id="ARBA00006171"/>
    </source>
</evidence>
<dbReference type="PANTHER" id="PTHR46193">
    <property type="entry name" value="6-PHOSPHOGLUCONATE PHOSPHATASE"/>
    <property type="match status" value="1"/>
</dbReference>
<dbReference type="RefSeq" id="WP_344702334.1">
    <property type="nucleotide sequence ID" value="NZ_BAAAZT010000025.1"/>
</dbReference>
<dbReference type="SFLD" id="SFLDG01129">
    <property type="entry name" value="C1.5:_HAD__Beta-PGM__Phosphata"/>
    <property type="match status" value="1"/>
</dbReference>
<comment type="cofactor">
    <cofactor evidence="1">
        <name>Mg(2+)</name>
        <dbReference type="ChEBI" id="CHEBI:18420"/>
    </cofactor>
</comment>
<evidence type="ECO:0000256" key="3">
    <source>
        <dbReference type="ARBA" id="ARBA00022723"/>
    </source>
</evidence>
<dbReference type="Gene3D" id="3.40.50.1000">
    <property type="entry name" value="HAD superfamily/HAD-like"/>
    <property type="match status" value="1"/>
</dbReference>
<dbReference type="SUPFAM" id="SSF56784">
    <property type="entry name" value="HAD-like"/>
    <property type="match status" value="1"/>
</dbReference>
<evidence type="ECO:0000313" key="6">
    <source>
        <dbReference type="Proteomes" id="UP001500133"/>
    </source>
</evidence>
<accession>A0ABP7LFV4</accession>
<dbReference type="InterPro" id="IPR023198">
    <property type="entry name" value="PGP-like_dom2"/>
</dbReference>
<dbReference type="InterPro" id="IPR036412">
    <property type="entry name" value="HAD-like_sf"/>
</dbReference>
<dbReference type="InterPro" id="IPR006439">
    <property type="entry name" value="HAD-SF_hydro_IA"/>
</dbReference>
<dbReference type="PANTHER" id="PTHR46193:SF10">
    <property type="entry name" value="6-PHOSPHOGLUCONATE PHOSPHATASE"/>
    <property type="match status" value="1"/>
</dbReference>
<dbReference type="NCBIfam" id="TIGR01509">
    <property type="entry name" value="HAD-SF-IA-v3"/>
    <property type="match status" value="1"/>
</dbReference>
<proteinExistence type="inferred from homology"/>
<organism evidence="5 6">
    <name type="scientific">Halomonas cibimaris</name>
    <dbReference type="NCBI Taxonomy" id="657012"/>
    <lineage>
        <taxon>Bacteria</taxon>
        <taxon>Pseudomonadati</taxon>
        <taxon>Pseudomonadota</taxon>
        <taxon>Gammaproteobacteria</taxon>
        <taxon>Oceanospirillales</taxon>
        <taxon>Halomonadaceae</taxon>
        <taxon>Halomonas</taxon>
    </lineage>
</organism>
<dbReference type="InterPro" id="IPR051600">
    <property type="entry name" value="Beta-PGM-like"/>
</dbReference>
<evidence type="ECO:0000256" key="1">
    <source>
        <dbReference type="ARBA" id="ARBA00001946"/>
    </source>
</evidence>
<dbReference type="InterPro" id="IPR023214">
    <property type="entry name" value="HAD_sf"/>
</dbReference>
<keyword evidence="6" id="KW-1185">Reference proteome</keyword>
<keyword evidence="4" id="KW-0460">Magnesium</keyword>
<gene>
    <name evidence="5" type="ORF">GCM10022228_06750</name>
</gene>
<dbReference type="PRINTS" id="PR00413">
    <property type="entry name" value="HADHALOGNASE"/>
</dbReference>
<comment type="caution">
    <text evidence="5">The sequence shown here is derived from an EMBL/GenBank/DDBJ whole genome shotgun (WGS) entry which is preliminary data.</text>
</comment>
<sequence>MFLPLLLFDCDGTLVDSEPLLAEEMVTGLNALGLPLTAAEYLVRFRGVRFRHIARRLQEQYGAVPPSRLARMEAAMRANLARRMTDELRPISGAIDALERLAAYPRAVVSNGTEQKIRAALTTTGLSSRFDTPIFSGYTVNCWKPEPCLHLHAARALGFAPANCIAIDDALVGVEAALAAGMTVIHLNRFPQAETTPANAIMIRYMNELPGVVAGLASGASRAKSAHESLPNQTPRLDAFTK</sequence>